<keyword evidence="10" id="KW-1015">Disulfide bond</keyword>
<evidence type="ECO:0000256" key="8">
    <source>
        <dbReference type="ARBA" id="ARBA00023133"/>
    </source>
</evidence>
<evidence type="ECO:0000256" key="3">
    <source>
        <dbReference type="ARBA" id="ARBA00022692"/>
    </source>
</evidence>
<dbReference type="GO" id="GO:0046872">
    <property type="term" value="F:metal ion binding"/>
    <property type="evidence" value="ECO:0007669"/>
    <property type="project" value="UniProtKB-KW"/>
</dbReference>
<evidence type="ECO:0000256" key="4">
    <source>
        <dbReference type="ARBA" id="ARBA00022723"/>
    </source>
</evidence>
<evidence type="ECO:0000256" key="9">
    <source>
        <dbReference type="ARBA" id="ARBA00023136"/>
    </source>
</evidence>
<keyword evidence="7" id="KW-0408">Iron</keyword>
<keyword evidence="4" id="KW-0479">Metal-binding</keyword>
<keyword evidence="9 12" id="KW-0472">Membrane</keyword>
<feature type="transmembrane region" description="Helical" evidence="12">
    <location>
        <begin position="272"/>
        <end position="292"/>
    </location>
</feature>
<comment type="subcellular location">
    <subcellularLocation>
        <location evidence="1">Membrane</location>
        <topology evidence="1">Multi-pass membrane protein</topology>
    </subcellularLocation>
</comment>
<dbReference type="Proteomes" id="UP000576082">
    <property type="component" value="Unassembled WGS sequence"/>
</dbReference>
<dbReference type="AlphaFoldDB" id="A0A7X9RWH7"/>
<feature type="transmembrane region" description="Helical" evidence="12">
    <location>
        <begin position="298"/>
        <end position="318"/>
    </location>
</feature>
<accession>A0A7X9RWH7</accession>
<comment type="caution">
    <text evidence="13">The sequence shown here is derived from an EMBL/GenBank/DDBJ whole genome shotgun (WGS) entry which is preliminary data.</text>
</comment>
<evidence type="ECO:0000256" key="2">
    <source>
        <dbReference type="ARBA" id="ARBA00022475"/>
    </source>
</evidence>
<evidence type="ECO:0000313" key="14">
    <source>
        <dbReference type="Proteomes" id="UP000576082"/>
    </source>
</evidence>
<evidence type="ECO:0000256" key="5">
    <source>
        <dbReference type="ARBA" id="ARBA00022989"/>
    </source>
</evidence>
<sequence length="342" mass="38444">MNSRNTTNNGALYRRFGVITVYAVFFLILVGGIVRSTGSGMGCPDWPKCFGTWVPPTDVSQLPEDYKTVFAVQGREIADFSPVKTWIEYVNRLVGVLIGFFVFLTLVFSFSYRKEDPIVTWCSFTAFVLVGFEGWLGSKVVSSDLHPVLITLHMLVALIIVGVLIYAVARSHKKELTYKDPHNIKTINKWLFGILMLSFLQIILGTQVRESVDIVAKSFDEQQRELWIDQLGWTFLVHRSFSILVLILNIVFVKHIFTGTEANHPSRFWSKVMLGLFGIVIASGAIMGHFAIPAFLQPVHLLLGSLIVGCQFYIALLVNHSKVLENTIAHDNKTFKQKNATA</sequence>
<dbReference type="GO" id="GO:0016020">
    <property type="term" value="C:membrane"/>
    <property type="evidence" value="ECO:0007669"/>
    <property type="project" value="UniProtKB-SubCell"/>
</dbReference>
<dbReference type="EMBL" id="JABANE010000052">
    <property type="protein sequence ID" value="NME69980.1"/>
    <property type="molecule type" value="Genomic_DNA"/>
</dbReference>
<dbReference type="PANTHER" id="PTHR35457">
    <property type="entry name" value="HEME A SYNTHASE"/>
    <property type="match status" value="1"/>
</dbReference>
<evidence type="ECO:0000256" key="10">
    <source>
        <dbReference type="ARBA" id="ARBA00023157"/>
    </source>
</evidence>
<dbReference type="Pfam" id="PF02628">
    <property type="entry name" value="COX15-CtaA"/>
    <property type="match status" value="1"/>
</dbReference>
<evidence type="ECO:0000256" key="1">
    <source>
        <dbReference type="ARBA" id="ARBA00004141"/>
    </source>
</evidence>
<feature type="transmembrane region" description="Helical" evidence="12">
    <location>
        <begin position="12"/>
        <end position="34"/>
    </location>
</feature>
<feature type="transmembrane region" description="Helical" evidence="12">
    <location>
        <begin position="118"/>
        <end position="136"/>
    </location>
</feature>
<keyword evidence="6" id="KW-0560">Oxidoreductase</keyword>
<feature type="transmembrane region" description="Helical" evidence="12">
    <location>
        <begin position="148"/>
        <end position="169"/>
    </location>
</feature>
<keyword evidence="14" id="KW-1185">Reference proteome</keyword>
<keyword evidence="8" id="KW-0350">Heme biosynthesis</keyword>
<feature type="transmembrane region" description="Helical" evidence="12">
    <location>
        <begin position="190"/>
        <end position="208"/>
    </location>
</feature>
<name>A0A7X9RWH7_9BACT</name>
<dbReference type="InterPro" id="IPR050450">
    <property type="entry name" value="COX15/CtaA_HemeA_synthase"/>
</dbReference>
<organism evidence="13 14">
    <name type="scientific">Flammeovirga aprica JL-4</name>
    <dbReference type="NCBI Taxonomy" id="694437"/>
    <lineage>
        <taxon>Bacteria</taxon>
        <taxon>Pseudomonadati</taxon>
        <taxon>Bacteroidota</taxon>
        <taxon>Cytophagia</taxon>
        <taxon>Cytophagales</taxon>
        <taxon>Flammeovirgaceae</taxon>
        <taxon>Flammeovirga</taxon>
    </lineage>
</organism>
<dbReference type="RefSeq" id="WP_169658230.1">
    <property type="nucleotide sequence ID" value="NZ_JABANE010000052.1"/>
</dbReference>
<comment type="pathway">
    <text evidence="11">Porphyrin-containing compound metabolism.</text>
</comment>
<protein>
    <submittedName>
        <fullName evidence="13">Heme A synthase</fullName>
    </submittedName>
</protein>
<dbReference type="GO" id="GO:0016491">
    <property type="term" value="F:oxidoreductase activity"/>
    <property type="evidence" value="ECO:0007669"/>
    <property type="project" value="UniProtKB-KW"/>
</dbReference>
<evidence type="ECO:0000313" key="13">
    <source>
        <dbReference type="EMBL" id="NME69980.1"/>
    </source>
</evidence>
<feature type="transmembrane region" description="Helical" evidence="12">
    <location>
        <begin position="231"/>
        <end position="252"/>
    </location>
</feature>
<evidence type="ECO:0000256" key="12">
    <source>
        <dbReference type="SAM" id="Phobius"/>
    </source>
</evidence>
<reference evidence="13 14" key="1">
    <citation type="submission" date="2020-04" db="EMBL/GenBank/DDBJ databases">
        <title>Flammeovirga sp. SR4, a novel species isolated from seawater.</title>
        <authorList>
            <person name="Wang X."/>
        </authorList>
    </citation>
    <scope>NUCLEOTIDE SEQUENCE [LARGE SCALE GENOMIC DNA]</scope>
    <source>
        <strain evidence="13 14">ATCC 23126</strain>
    </source>
</reference>
<gene>
    <name evidence="13" type="ORF">HHU12_18550</name>
</gene>
<keyword evidence="3 12" id="KW-0812">Transmembrane</keyword>
<dbReference type="GO" id="GO:0006784">
    <property type="term" value="P:heme A biosynthetic process"/>
    <property type="evidence" value="ECO:0007669"/>
    <property type="project" value="InterPro"/>
</dbReference>
<keyword evidence="5 12" id="KW-1133">Transmembrane helix</keyword>
<dbReference type="PANTHER" id="PTHR35457:SF1">
    <property type="entry name" value="HEME A SYNTHASE"/>
    <property type="match status" value="1"/>
</dbReference>
<keyword evidence="2" id="KW-1003">Cell membrane</keyword>
<evidence type="ECO:0000256" key="11">
    <source>
        <dbReference type="ARBA" id="ARBA00023444"/>
    </source>
</evidence>
<evidence type="ECO:0000256" key="6">
    <source>
        <dbReference type="ARBA" id="ARBA00023002"/>
    </source>
</evidence>
<evidence type="ECO:0000256" key="7">
    <source>
        <dbReference type="ARBA" id="ARBA00023004"/>
    </source>
</evidence>
<dbReference type="InterPro" id="IPR003780">
    <property type="entry name" value="COX15/CtaA_fam"/>
</dbReference>
<feature type="transmembrane region" description="Helical" evidence="12">
    <location>
        <begin position="89"/>
        <end position="111"/>
    </location>
</feature>
<proteinExistence type="predicted"/>